<feature type="domain" description="HAT C-terminal dimerisation" evidence="7">
    <location>
        <begin position="598"/>
        <end position="678"/>
    </location>
</feature>
<evidence type="ECO:0000256" key="4">
    <source>
        <dbReference type="ARBA" id="ARBA00022833"/>
    </source>
</evidence>
<dbReference type="Proteomes" id="UP000242525">
    <property type="component" value="Unassembled WGS sequence"/>
</dbReference>
<dbReference type="STRING" id="1173061.A0A0J9X4F8"/>
<dbReference type="PANTHER" id="PTHR46481:SF10">
    <property type="entry name" value="ZINC FINGER BED DOMAIN-CONTAINING PROTEIN 39"/>
    <property type="match status" value="1"/>
</dbReference>
<dbReference type="SUPFAM" id="SSF53098">
    <property type="entry name" value="Ribonuclease H-like"/>
    <property type="match status" value="1"/>
</dbReference>
<comment type="caution">
    <text evidence="8">The sequence shown here is derived from an EMBL/GenBank/DDBJ whole genome shotgun (WGS) entry which is preliminary data.</text>
</comment>
<dbReference type="InterPro" id="IPR008906">
    <property type="entry name" value="HATC_C_dom"/>
</dbReference>
<organism evidence="8 9">
    <name type="scientific">Geotrichum candidum</name>
    <name type="common">Oospora lactis</name>
    <name type="synonym">Dipodascus geotrichum</name>
    <dbReference type="NCBI Taxonomy" id="1173061"/>
    <lineage>
        <taxon>Eukaryota</taxon>
        <taxon>Fungi</taxon>
        <taxon>Dikarya</taxon>
        <taxon>Ascomycota</taxon>
        <taxon>Saccharomycotina</taxon>
        <taxon>Dipodascomycetes</taxon>
        <taxon>Dipodascales</taxon>
        <taxon>Dipodascaceae</taxon>
        <taxon>Geotrichum</taxon>
    </lineage>
</organism>
<keyword evidence="3" id="KW-0863">Zinc-finger</keyword>
<feature type="region of interest" description="Disordered" evidence="6">
    <location>
        <begin position="560"/>
        <end position="592"/>
    </location>
</feature>
<dbReference type="InterPro" id="IPR012337">
    <property type="entry name" value="RNaseH-like_sf"/>
</dbReference>
<dbReference type="GO" id="GO:0008270">
    <property type="term" value="F:zinc ion binding"/>
    <property type="evidence" value="ECO:0007669"/>
    <property type="project" value="UniProtKB-KW"/>
</dbReference>
<keyword evidence="5" id="KW-0539">Nucleus</keyword>
<proteinExistence type="predicted"/>
<evidence type="ECO:0000256" key="6">
    <source>
        <dbReference type="SAM" id="MobiDB-lite"/>
    </source>
</evidence>
<evidence type="ECO:0000256" key="3">
    <source>
        <dbReference type="ARBA" id="ARBA00022771"/>
    </source>
</evidence>
<feature type="compositionally biased region" description="Low complexity" evidence="6">
    <location>
        <begin position="72"/>
        <end position="83"/>
    </location>
</feature>
<feature type="region of interest" description="Disordered" evidence="6">
    <location>
        <begin position="1"/>
        <end position="42"/>
    </location>
</feature>
<dbReference type="GO" id="GO:0005634">
    <property type="term" value="C:nucleus"/>
    <property type="evidence" value="ECO:0007669"/>
    <property type="project" value="UniProtKB-SubCell"/>
</dbReference>
<comment type="subcellular location">
    <subcellularLocation>
        <location evidence="1">Nucleus</location>
    </subcellularLocation>
</comment>
<reference evidence="8" key="1">
    <citation type="submission" date="2014-03" db="EMBL/GenBank/DDBJ databases">
        <authorList>
            <person name="Casaregola S."/>
        </authorList>
    </citation>
    <scope>NUCLEOTIDE SEQUENCE [LARGE SCALE GENOMIC DNA]</scope>
    <source>
        <strain evidence="8">CLIB 918</strain>
    </source>
</reference>
<gene>
    <name evidence="8" type="ORF">BN980_GECA02s04718g</name>
</gene>
<protein>
    <recommendedName>
        <fullName evidence="7">HAT C-terminal dimerisation domain-containing protein</fullName>
    </recommendedName>
</protein>
<name>A0A0J9X4F8_GEOCN</name>
<evidence type="ECO:0000256" key="5">
    <source>
        <dbReference type="ARBA" id="ARBA00023242"/>
    </source>
</evidence>
<feature type="region of interest" description="Disordered" evidence="6">
    <location>
        <begin position="62"/>
        <end position="91"/>
    </location>
</feature>
<dbReference type="PANTHER" id="PTHR46481">
    <property type="entry name" value="ZINC FINGER BED DOMAIN-CONTAINING PROTEIN 4"/>
    <property type="match status" value="1"/>
</dbReference>
<dbReference type="EMBL" id="CCBN010000002">
    <property type="protein sequence ID" value="CDO52026.1"/>
    <property type="molecule type" value="Genomic_DNA"/>
</dbReference>
<keyword evidence="2" id="KW-0479">Metal-binding</keyword>
<dbReference type="Pfam" id="PF05699">
    <property type="entry name" value="Dimer_Tnp_hAT"/>
    <property type="match status" value="1"/>
</dbReference>
<sequence length="684" mass="78267">MASKYAKTSSRSGTRARSRHLIQRDDNLSDGNTSDVEFIADTPAQPLKPSTIQLYSGISKVNHTSNNRDENSTSSASSSIQPSQFLGRASDRENVSSSLSFERRKRKRLSNVLFAQPTRLRNLSDPRLFLTPEQSALNYIISNLQSPTVGTEKPLISHVWPSGFSPATVVSNIDYLLANHINETIEEFANLDGRVSLLLKLFTVSDENGNNVFFLAIIGTWLDEKLRFKERLLDFSLCKADNDNKDDFVLEVAKSVFETLEEYRFLQKVFGITYDLQNILIDRTILVRAIYDLYNGQGPGIFVTYSLVSAIDSIAIKFLQSLDIEPWTLAQRYDQSAHDRPLSQDSGKEWQCIDCIRFVSLHYSDSVTKQRDWLSLCANKKLSHITATSILLDNRGDWLSTYRMLSHSLFLRKAFDEATKNEDLVNYSINDNEWERIEQLVKLLHILKNFTDLFKTQQPLLNLSVMTLWKIKDVLSDIVTLKGPFSNFNKDLCKKFKKAFVEKGNWILFEREWPERIFQFASMLDPRQLNTVLSERCANEELHDIETDFEEFISQYKPENLDDEPQNLTDTPDHKDPFNGLLSLGNPTKPKRAQTSAYLSQTPISYNDISESEPMLIWWQSNKLTYPYHFAAACDLLGAPGSVEGAVERLFGEGFESLLKTQWMSVSPEFLRKLVILRAKSQVK</sequence>
<dbReference type="GO" id="GO:0046983">
    <property type="term" value="F:protein dimerization activity"/>
    <property type="evidence" value="ECO:0007669"/>
    <property type="project" value="InterPro"/>
</dbReference>
<dbReference type="OrthoDB" id="4364441at2759"/>
<dbReference type="AlphaFoldDB" id="A0A0J9X4F8"/>
<keyword evidence="9" id="KW-1185">Reference proteome</keyword>
<evidence type="ECO:0000313" key="8">
    <source>
        <dbReference type="EMBL" id="CDO52026.1"/>
    </source>
</evidence>
<dbReference type="InterPro" id="IPR052035">
    <property type="entry name" value="ZnF_BED_domain_contain"/>
</dbReference>
<evidence type="ECO:0000259" key="7">
    <source>
        <dbReference type="Pfam" id="PF05699"/>
    </source>
</evidence>
<evidence type="ECO:0000313" key="9">
    <source>
        <dbReference type="Proteomes" id="UP000242525"/>
    </source>
</evidence>
<keyword evidence="4" id="KW-0862">Zinc</keyword>
<evidence type="ECO:0000256" key="2">
    <source>
        <dbReference type="ARBA" id="ARBA00022723"/>
    </source>
</evidence>
<accession>A0A0J9X4F8</accession>
<evidence type="ECO:0000256" key="1">
    <source>
        <dbReference type="ARBA" id="ARBA00004123"/>
    </source>
</evidence>